<evidence type="ECO:0000313" key="1">
    <source>
        <dbReference type="EMBL" id="EGF10572.1"/>
    </source>
</evidence>
<comment type="caution">
    <text evidence="1">The sequence shown here is derived from an EMBL/GenBank/DDBJ whole genome shotgun (WGS) entry which is preliminary data.</text>
</comment>
<dbReference type="Proteomes" id="UP000004105">
    <property type="component" value="Unassembled WGS sequence"/>
</dbReference>
<gene>
    <name evidence="1" type="ORF">HMPREF9123_1782</name>
</gene>
<accession>F2BDH6</accession>
<dbReference type="EMBL" id="AFAY01000035">
    <property type="protein sequence ID" value="EGF10572.1"/>
    <property type="molecule type" value="Genomic_DNA"/>
</dbReference>
<reference evidence="1 2" key="1">
    <citation type="submission" date="2011-02" db="EMBL/GenBank/DDBJ databases">
        <authorList>
            <person name="Muzny D."/>
            <person name="Qin X."/>
            <person name="Deng J."/>
            <person name="Jiang H."/>
            <person name="Liu Y."/>
            <person name="Qu J."/>
            <person name="Song X.-Z."/>
            <person name="Zhang L."/>
            <person name="Thornton R."/>
            <person name="Coyle M."/>
            <person name="Francisco L."/>
            <person name="Jackson L."/>
            <person name="Javaid M."/>
            <person name="Korchina V."/>
            <person name="Kovar C."/>
            <person name="Mata R."/>
            <person name="Mathew T."/>
            <person name="Ngo R."/>
            <person name="Nguyen L."/>
            <person name="Nguyen N."/>
            <person name="Okwuonu G."/>
            <person name="Ongeri F."/>
            <person name="Pham C."/>
            <person name="Simmons D."/>
            <person name="Wilczek-Boney K."/>
            <person name="Hale W."/>
            <person name="Jakkamsetti A."/>
            <person name="Pham P."/>
            <person name="Ruth R."/>
            <person name="San Lucas F."/>
            <person name="Warren J."/>
            <person name="Zhang J."/>
            <person name="Zhao Z."/>
            <person name="Zhou C."/>
            <person name="Zhu D."/>
            <person name="Lee S."/>
            <person name="Bess C."/>
            <person name="Blankenburg K."/>
            <person name="Forbes L."/>
            <person name="Fu Q."/>
            <person name="Gubbala S."/>
            <person name="Hirani K."/>
            <person name="Jayaseelan J.C."/>
            <person name="Lara F."/>
            <person name="Munidasa M."/>
            <person name="Palculict T."/>
            <person name="Patil S."/>
            <person name="Pu L.-L."/>
            <person name="Saada N."/>
            <person name="Tang L."/>
            <person name="Weissenberger G."/>
            <person name="Zhu Y."/>
            <person name="Hemphill L."/>
            <person name="Shang Y."/>
            <person name="Youmans B."/>
            <person name="Ayvaz T."/>
            <person name="Ross M."/>
            <person name="Santibanez J."/>
            <person name="Aqrawi P."/>
            <person name="Gross S."/>
            <person name="Joshi V."/>
            <person name="Fowler G."/>
            <person name="Nazareth L."/>
            <person name="Reid J."/>
            <person name="Worley K."/>
            <person name="Petrosino J."/>
            <person name="Highlander S."/>
            <person name="Gibbs R."/>
        </authorList>
    </citation>
    <scope>NUCLEOTIDE SEQUENCE [LARGE SCALE GENOMIC DNA]</scope>
    <source>
        <strain evidence="1 2">ATCC BAA-1200</strain>
    </source>
</reference>
<evidence type="ECO:0000313" key="2">
    <source>
        <dbReference type="Proteomes" id="UP000004105"/>
    </source>
</evidence>
<dbReference type="AlphaFoldDB" id="F2BDH6"/>
<proteinExistence type="predicted"/>
<protein>
    <submittedName>
        <fullName evidence="1">Uncharacterized protein</fullName>
    </submittedName>
</protein>
<dbReference type="HOGENOM" id="CLU_3027561_0_0_4"/>
<organism evidence="1 2">
    <name type="scientific">Neisseria bacilliformis ATCC BAA-1200</name>
    <dbReference type="NCBI Taxonomy" id="888742"/>
    <lineage>
        <taxon>Bacteria</taxon>
        <taxon>Pseudomonadati</taxon>
        <taxon>Pseudomonadota</taxon>
        <taxon>Betaproteobacteria</taxon>
        <taxon>Neisseriales</taxon>
        <taxon>Neisseriaceae</taxon>
        <taxon>Neisseria</taxon>
    </lineage>
</organism>
<keyword evidence="2" id="KW-1185">Reference proteome</keyword>
<name>F2BDH6_9NEIS</name>
<sequence length="55" mass="6031">MTRLYNGNPRAGQGKGRLKTRKTGFQTAFLFPKNIQTSVANPKTACVALGRHTLL</sequence>